<dbReference type="PIRSF" id="PIRSF007531">
    <property type="entry name" value="CPT"/>
    <property type="match status" value="1"/>
</dbReference>
<dbReference type="GO" id="GO:0016740">
    <property type="term" value="F:transferase activity"/>
    <property type="evidence" value="ECO:0007669"/>
    <property type="project" value="InterPro"/>
</dbReference>
<protein>
    <recommendedName>
        <fullName evidence="5">Chloramphenicol phosphotransferase</fullName>
    </recommendedName>
</protein>
<dbReference type="Proteomes" id="UP000196708">
    <property type="component" value="Chromosome 1"/>
</dbReference>
<dbReference type="SUPFAM" id="SSF52540">
    <property type="entry name" value="P-loop containing nucleoside triphosphate hydrolases"/>
    <property type="match status" value="1"/>
</dbReference>
<accession>A0A1Z2SBL4</accession>
<dbReference type="Gene3D" id="3.40.50.300">
    <property type="entry name" value="P-loop containing nucleotide triphosphate hydrolases"/>
    <property type="match status" value="1"/>
</dbReference>
<dbReference type="InterPro" id="IPR012853">
    <property type="entry name" value="CPT"/>
</dbReference>
<evidence type="ECO:0000256" key="2">
    <source>
        <dbReference type="PIRSR" id="PIRSR007531-2"/>
    </source>
</evidence>
<sequence length="183" mass="20999">MSKIIFLNGTCSSGKSTLAKQIQAQAPIPFWHFASDQLVEVGMLPKRKNDGGVFDWKFNRPKFFTAFHTCIKSILDSGNNVILDHIIESNEWYDELKVMLAGHDLFFVGVHCPISILRERELGRDDRHIGNRYSGEAEYHLAHVHSYSEYDFELDTSIQTPLESAQIVLDAWSSRSSSRFFER</sequence>
<feature type="active site" evidence="1">
    <location>
        <position position="36"/>
    </location>
</feature>
<dbReference type="InterPro" id="IPR027417">
    <property type="entry name" value="P-loop_NTPase"/>
</dbReference>
<dbReference type="OrthoDB" id="9811101at2"/>
<dbReference type="KEGG" id="vga:BSQ33_01635"/>
<dbReference type="Pfam" id="PF07931">
    <property type="entry name" value="CPT"/>
    <property type="match status" value="1"/>
</dbReference>
<evidence type="ECO:0000313" key="4">
    <source>
        <dbReference type="Proteomes" id="UP000196708"/>
    </source>
</evidence>
<evidence type="ECO:0008006" key="5">
    <source>
        <dbReference type="Google" id="ProtNLM"/>
    </source>
</evidence>
<feature type="binding site" evidence="2">
    <location>
        <begin position="9"/>
        <end position="16"/>
    </location>
    <ligand>
        <name>ATP</name>
        <dbReference type="ChEBI" id="CHEBI:30616"/>
    </ligand>
</feature>
<dbReference type="RefSeq" id="WP_088133091.1">
    <property type="nucleotide sequence ID" value="NZ_CP018835.1"/>
</dbReference>
<dbReference type="GO" id="GO:0005524">
    <property type="term" value="F:ATP binding"/>
    <property type="evidence" value="ECO:0007669"/>
    <property type="project" value="InterPro"/>
</dbReference>
<dbReference type="AlphaFoldDB" id="A0A1Z2SBL4"/>
<evidence type="ECO:0000256" key="1">
    <source>
        <dbReference type="PIRSR" id="PIRSR007531-1"/>
    </source>
</evidence>
<evidence type="ECO:0000313" key="3">
    <source>
        <dbReference type="EMBL" id="ASA54560.1"/>
    </source>
</evidence>
<proteinExistence type="predicted"/>
<organism evidence="3 4">
    <name type="scientific">Vibrio gazogenes</name>
    <dbReference type="NCBI Taxonomy" id="687"/>
    <lineage>
        <taxon>Bacteria</taxon>
        <taxon>Pseudomonadati</taxon>
        <taxon>Pseudomonadota</taxon>
        <taxon>Gammaproteobacteria</taxon>
        <taxon>Vibrionales</taxon>
        <taxon>Vibrionaceae</taxon>
        <taxon>Vibrio</taxon>
    </lineage>
</organism>
<name>A0A1Z2SBL4_VIBGA</name>
<gene>
    <name evidence="3" type="ORF">BSQ33_01635</name>
</gene>
<reference evidence="3 4" key="1">
    <citation type="submission" date="2016-12" db="EMBL/GenBank/DDBJ databases">
        <authorList>
            <person name="Song W.-J."/>
            <person name="Kurnit D.M."/>
        </authorList>
    </citation>
    <scope>NUCLEOTIDE SEQUENCE [LARGE SCALE GENOMIC DNA]</scope>
    <source>
        <strain evidence="3 4">ATCC 43942</strain>
    </source>
</reference>
<dbReference type="EMBL" id="CP018835">
    <property type="protein sequence ID" value="ASA54560.1"/>
    <property type="molecule type" value="Genomic_DNA"/>
</dbReference>